<dbReference type="NCBIfam" id="TIGR00724">
    <property type="entry name" value="urea_amlyse_rel"/>
    <property type="match status" value="1"/>
</dbReference>
<evidence type="ECO:0000259" key="4">
    <source>
        <dbReference type="SMART" id="SM00797"/>
    </source>
</evidence>
<dbReference type="Proteomes" id="UP001168537">
    <property type="component" value="Unassembled WGS sequence"/>
</dbReference>
<keyword evidence="3" id="KW-0067">ATP-binding</keyword>
<dbReference type="InterPro" id="IPR052708">
    <property type="entry name" value="PxpC"/>
</dbReference>
<evidence type="ECO:0000256" key="1">
    <source>
        <dbReference type="ARBA" id="ARBA00022741"/>
    </source>
</evidence>
<gene>
    <name evidence="5" type="ORF">QWY29_17175</name>
</gene>
<dbReference type="InterPro" id="IPR003778">
    <property type="entry name" value="CT_A_B"/>
</dbReference>
<dbReference type="SMART" id="SM00797">
    <property type="entry name" value="AHS2"/>
    <property type="match status" value="1"/>
</dbReference>
<reference evidence="5" key="1">
    <citation type="submission" date="2023-06" db="EMBL/GenBank/DDBJ databases">
        <title>Draft genome sequence of Nocardioides sp. SOB72.</title>
        <authorList>
            <person name="Zhang G."/>
        </authorList>
    </citation>
    <scope>NUCLEOTIDE SEQUENCE</scope>
    <source>
        <strain evidence="5">SOB72</strain>
    </source>
</reference>
<dbReference type="SUPFAM" id="SSF50891">
    <property type="entry name" value="Cyclophilin-like"/>
    <property type="match status" value="1"/>
</dbReference>
<dbReference type="Pfam" id="PF02626">
    <property type="entry name" value="CT_A_B"/>
    <property type="match status" value="1"/>
</dbReference>
<evidence type="ECO:0000256" key="3">
    <source>
        <dbReference type="ARBA" id="ARBA00022840"/>
    </source>
</evidence>
<dbReference type="PANTHER" id="PTHR43309:SF3">
    <property type="entry name" value="5-OXOPROLINASE SUBUNIT C"/>
    <property type="match status" value="1"/>
</dbReference>
<evidence type="ECO:0000256" key="2">
    <source>
        <dbReference type="ARBA" id="ARBA00022801"/>
    </source>
</evidence>
<keyword evidence="2" id="KW-0378">Hydrolase</keyword>
<dbReference type="RefSeq" id="WP_300962321.1">
    <property type="nucleotide sequence ID" value="NZ_JAUHJR010000009.1"/>
</dbReference>
<keyword evidence="6" id="KW-1185">Reference proteome</keyword>
<protein>
    <submittedName>
        <fullName evidence="5">Biotin-dependent carboxyltransferase family protein</fullName>
    </submittedName>
</protein>
<proteinExistence type="predicted"/>
<accession>A0ABT8EY48</accession>
<dbReference type="InterPro" id="IPR029000">
    <property type="entry name" value="Cyclophilin-like_dom_sf"/>
</dbReference>
<sequence>MRLHVLAAGHLTTVQDRGRPGWAHLGVPRAGALDAPAADLANRLVGNPADAAVLETTLGGLAVRASADCWVAVTGAEGPVLVDGRPRGHARAERLPAGALLELGTPRRGVRSYLAVAGGIAVEPVLGSRSTDTLAWVGPPRVEAGAVLPVGLPPGPPAALDTPRPGRPGPLRLHPGPRADWFAGDPVAAMCHAAYTVEEASNRVGLRLAGPPLERVRSGELPSEGMVLGAVQVPPSGRPVVFLADHPVTGGYPVVAVVDAGDLWRCAQLRPGDEVRFSLARPAAAAAPTR</sequence>
<keyword evidence="1" id="KW-0547">Nucleotide-binding</keyword>
<organism evidence="5 6">
    <name type="scientific">Nocardioides abyssi</name>
    <dbReference type="NCBI Taxonomy" id="3058370"/>
    <lineage>
        <taxon>Bacteria</taxon>
        <taxon>Bacillati</taxon>
        <taxon>Actinomycetota</taxon>
        <taxon>Actinomycetes</taxon>
        <taxon>Propionibacteriales</taxon>
        <taxon>Nocardioidaceae</taxon>
        <taxon>Nocardioides</taxon>
    </lineage>
</organism>
<dbReference type="PANTHER" id="PTHR43309">
    <property type="entry name" value="5-OXOPROLINASE SUBUNIT C"/>
    <property type="match status" value="1"/>
</dbReference>
<evidence type="ECO:0000313" key="5">
    <source>
        <dbReference type="EMBL" id="MDN4163105.1"/>
    </source>
</evidence>
<dbReference type="Gene3D" id="2.40.100.10">
    <property type="entry name" value="Cyclophilin-like"/>
    <property type="match status" value="1"/>
</dbReference>
<comment type="caution">
    <text evidence="5">The sequence shown here is derived from an EMBL/GenBank/DDBJ whole genome shotgun (WGS) entry which is preliminary data.</text>
</comment>
<evidence type="ECO:0000313" key="6">
    <source>
        <dbReference type="Proteomes" id="UP001168537"/>
    </source>
</evidence>
<feature type="domain" description="Carboxyltransferase" evidence="4">
    <location>
        <begin position="24"/>
        <end position="290"/>
    </location>
</feature>
<name>A0ABT8EY48_9ACTN</name>
<dbReference type="EMBL" id="JAUHJR010000009">
    <property type="protein sequence ID" value="MDN4163105.1"/>
    <property type="molecule type" value="Genomic_DNA"/>
</dbReference>